<dbReference type="GO" id="GO:0004617">
    <property type="term" value="F:phosphoglycerate dehydrogenase activity"/>
    <property type="evidence" value="ECO:0007669"/>
    <property type="project" value="UniProtKB-EC"/>
</dbReference>
<comment type="pathway">
    <text evidence="1">Amino-acid biosynthesis; L-serine biosynthesis; L-serine from 3-phospho-D-glycerate: step 1/3.</text>
</comment>
<evidence type="ECO:0000256" key="3">
    <source>
        <dbReference type="ARBA" id="ARBA00048731"/>
    </source>
</evidence>
<sequence>LAEGQMNAIQIKYNGEISDYDTNALKAAVLGGLLEGVSEERVNLVNANIVAAQRGLTVVEQKESTCENYASLITVEVTTSAGVTTVAGTVMREESHIVRVNNYWIDIVPTGGYFLFSDHRDRPGLIGTVGKIAGDADINISAMHVSRLKPRGQALMILALDEPLPEEQRQ</sequence>
<dbReference type="Pfam" id="PF19304">
    <property type="entry name" value="PGDH_inter"/>
    <property type="match status" value="1"/>
</dbReference>
<dbReference type="InterPro" id="IPR002912">
    <property type="entry name" value="ACT_dom"/>
</dbReference>
<dbReference type="PROSITE" id="PS51671">
    <property type="entry name" value="ACT"/>
    <property type="match status" value="1"/>
</dbReference>
<reference evidence="5" key="1">
    <citation type="journal article" date="2014" name="Front. Microbiol.">
        <title>High frequency of phylogenetically diverse reductive dehalogenase-homologous genes in deep subseafloor sedimentary metagenomes.</title>
        <authorList>
            <person name="Kawai M."/>
            <person name="Futagami T."/>
            <person name="Toyoda A."/>
            <person name="Takaki Y."/>
            <person name="Nishi S."/>
            <person name="Hori S."/>
            <person name="Arai W."/>
            <person name="Tsubouchi T."/>
            <person name="Morono Y."/>
            <person name="Uchiyama I."/>
            <person name="Ito T."/>
            <person name="Fujiyama A."/>
            <person name="Inagaki F."/>
            <person name="Takami H."/>
        </authorList>
    </citation>
    <scope>NUCLEOTIDE SEQUENCE</scope>
    <source>
        <strain evidence="5">Expedition CK06-06</strain>
    </source>
</reference>
<comment type="caution">
    <text evidence="5">The sequence shown here is derived from an EMBL/GenBank/DDBJ whole genome shotgun (WGS) entry which is preliminary data.</text>
</comment>
<protein>
    <recommendedName>
        <fullName evidence="2">phosphoglycerate dehydrogenase</fullName>
        <ecNumber evidence="2">1.1.1.95</ecNumber>
    </recommendedName>
</protein>
<evidence type="ECO:0000256" key="2">
    <source>
        <dbReference type="ARBA" id="ARBA00013143"/>
    </source>
</evidence>
<comment type="catalytic activity">
    <reaction evidence="3">
        <text>(2R)-3-phosphoglycerate + NAD(+) = 3-phosphooxypyruvate + NADH + H(+)</text>
        <dbReference type="Rhea" id="RHEA:12641"/>
        <dbReference type="ChEBI" id="CHEBI:15378"/>
        <dbReference type="ChEBI" id="CHEBI:18110"/>
        <dbReference type="ChEBI" id="CHEBI:57540"/>
        <dbReference type="ChEBI" id="CHEBI:57945"/>
        <dbReference type="ChEBI" id="CHEBI:58272"/>
        <dbReference type="EC" id="1.1.1.95"/>
    </reaction>
</comment>
<feature type="domain" description="ACT" evidence="4">
    <location>
        <begin position="114"/>
        <end position="170"/>
    </location>
</feature>
<name>X1Q1A8_9ZZZZ</name>
<dbReference type="Gene3D" id="3.30.1330.90">
    <property type="entry name" value="D-3-phosphoglycerate dehydrogenase, domain 3"/>
    <property type="match status" value="1"/>
</dbReference>
<dbReference type="InterPro" id="IPR029009">
    <property type="entry name" value="ASB_dom_sf"/>
</dbReference>
<feature type="non-terminal residue" evidence="5">
    <location>
        <position position="1"/>
    </location>
</feature>
<evidence type="ECO:0000259" key="4">
    <source>
        <dbReference type="PROSITE" id="PS51671"/>
    </source>
</evidence>
<dbReference type="InterPro" id="IPR045626">
    <property type="entry name" value="PGDH_ASB_dom"/>
</dbReference>
<dbReference type="CDD" id="cd04902">
    <property type="entry name" value="ACT_3PGDH-xct"/>
    <property type="match status" value="1"/>
</dbReference>
<dbReference type="AlphaFoldDB" id="X1Q1A8"/>
<dbReference type="EC" id="1.1.1.95" evidence="2"/>
<dbReference type="SUPFAM" id="SSF143548">
    <property type="entry name" value="Serine metabolism enzymes domain"/>
    <property type="match status" value="1"/>
</dbReference>
<evidence type="ECO:0000256" key="1">
    <source>
        <dbReference type="ARBA" id="ARBA00005216"/>
    </source>
</evidence>
<dbReference type="EMBL" id="BARV01038534">
    <property type="protein sequence ID" value="GAI48521.1"/>
    <property type="molecule type" value="Genomic_DNA"/>
</dbReference>
<dbReference type="SUPFAM" id="SSF55021">
    <property type="entry name" value="ACT-like"/>
    <property type="match status" value="1"/>
</dbReference>
<evidence type="ECO:0000313" key="5">
    <source>
        <dbReference type="EMBL" id="GAI48521.1"/>
    </source>
</evidence>
<accession>X1Q1A8</accession>
<proteinExistence type="predicted"/>
<dbReference type="InterPro" id="IPR045865">
    <property type="entry name" value="ACT-like_dom_sf"/>
</dbReference>
<dbReference type="FunFam" id="3.30.1330.90:FF:000003">
    <property type="entry name" value="D-3-phosphoglycerate dehydrogenase"/>
    <property type="match status" value="1"/>
</dbReference>
<dbReference type="Gene3D" id="3.30.70.260">
    <property type="match status" value="1"/>
</dbReference>
<organism evidence="5">
    <name type="scientific">marine sediment metagenome</name>
    <dbReference type="NCBI Taxonomy" id="412755"/>
    <lineage>
        <taxon>unclassified sequences</taxon>
        <taxon>metagenomes</taxon>
        <taxon>ecological metagenomes</taxon>
    </lineage>
</organism>
<gene>
    <name evidence="5" type="ORF">S06H3_59331</name>
</gene>